<dbReference type="FunFam" id="3.60.10.10:FF:000036">
    <property type="entry name" value="Inositol polyphosphate phosphatase, putative"/>
    <property type="match status" value="1"/>
</dbReference>
<dbReference type="Gene3D" id="3.60.10.10">
    <property type="entry name" value="Endonuclease/exonuclease/phosphatase"/>
    <property type="match status" value="1"/>
</dbReference>
<gene>
    <name evidence="3" type="ORF">MKZ38_004082</name>
</gene>
<feature type="compositionally biased region" description="Pro residues" evidence="1">
    <location>
        <begin position="37"/>
        <end position="49"/>
    </location>
</feature>
<keyword evidence="4" id="KW-1185">Reference proteome</keyword>
<dbReference type="InterPro" id="IPR046985">
    <property type="entry name" value="IP5"/>
</dbReference>
<dbReference type="EMBL" id="JAKWBI020000023">
    <property type="protein sequence ID" value="KAJ2905834.1"/>
    <property type="molecule type" value="Genomic_DNA"/>
</dbReference>
<feature type="compositionally biased region" description="Polar residues" evidence="1">
    <location>
        <begin position="144"/>
        <end position="161"/>
    </location>
</feature>
<dbReference type="PANTHER" id="PTHR11200:SF240">
    <property type="entry name" value="INOSITOL POLYPHOSPHATE 5-PHOSPHATASE C9G1.10C-RELATED"/>
    <property type="match status" value="1"/>
</dbReference>
<comment type="caution">
    <text evidence="3">The sequence shown here is derived from an EMBL/GenBank/DDBJ whole genome shotgun (WGS) entry which is preliminary data.</text>
</comment>
<dbReference type="SUPFAM" id="SSF56219">
    <property type="entry name" value="DNase I-like"/>
    <property type="match status" value="1"/>
</dbReference>
<evidence type="ECO:0000256" key="1">
    <source>
        <dbReference type="SAM" id="MobiDB-lite"/>
    </source>
</evidence>
<feature type="compositionally biased region" description="Low complexity" evidence="1">
    <location>
        <begin position="92"/>
        <end position="115"/>
    </location>
</feature>
<organism evidence="3 4">
    <name type="scientific">Zalerion maritima</name>
    <dbReference type="NCBI Taxonomy" id="339359"/>
    <lineage>
        <taxon>Eukaryota</taxon>
        <taxon>Fungi</taxon>
        <taxon>Dikarya</taxon>
        <taxon>Ascomycota</taxon>
        <taxon>Pezizomycotina</taxon>
        <taxon>Sordariomycetes</taxon>
        <taxon>Lulworthiomycetidae</taxon>
        <taxon>Lulworthiales</taxon>
        <taxon>Lulworthiaceae</taxon>
        <taxon>Zalerion</taxon>
    </lineage>
</organism>
<feature type="region of interest" description="Disordered" evidence="1">
    <location>
        <begin position="1"/>
        <end position="444"/>
    </location>
</feature>
<dbReference type="InterPro" id="IPR000300">
    <property type="entry name" value="IPPc"/>
</dbReference>
<feature type="compositionally biased region" description="Pro residues" evidence="1">
    <location>
        <begin position="352"/>
        <end position="365"/>
    </location>
</feature>
<dbReference type="Gene3D" id="2.130.10.10">
    <property type="entry name" value="YVTN repeat-like/Quinoprotein amine dehydrogenase"/>
    <property type="match status" value="1"/>
</dbReference>
<feature type="compositionally biased region" description="Pro residues" evidence="1">
    <location>
        <begin position="192"/>
        <end position="201"/>
    </location>
</feature>
<dbReference type="AlphaFoldDB" id="A0AAD5RYP7"/>
<dbReference type="Proteomes" id="UP001201980">
    <property type="component" value="Unassembled WGS sequence"/>
</dbReference>
<dbReference type="Pfam" id="PF22669">
    <property type="entry name" value="Exo_endo_phos2"/>
    <property type="match status" value="1"/>
</dbReference>
<evidence type="ECO:0000259" key="2">
    <source>
        <dbReference type="SMART" id="SM00128"/>
    </source>
</evidence>
<protein>
    <recommendedName>
        <fullName evidence="2">Inositol polyphosphate-related phosphatase domain-containing protein</fullName>
    </recommendedName>
</protein>
<proteinExistence type="predicted"/>
<feature type="compositionally biased region" description="Basic and acidic residues" evidence="1">
    <location>
        <begin position="202"/>
        <end position="211"/>
    </location>
</feature>
<feature type="compositionally biased region" description="Low complexity" evidence="1">
    <location>
        <begin position="252"/>
        <end position="267"/>
    </location>
</feature>
<sequence>MVPPPEKNGPDASSLKPVSSLRAKFENMGKPNEVAQAPPPRANSPAPAPKPDKLRESKPPAPKELHPPPIEPKSKPAFPPQSQSQFVLAVGLQPPATPSTSQSPPPRTSSRLPVSPISPQPVKPPSVLVQPPQSPPKGRINATGGDQPSFLNPDSLANTPTSPLPSARNFNIPSRPHSPGTESRSSPKPAGSRPPSPPPPRRSGEIRRTQDAKPQPPPVNRAEKPNYNARHSLFFTQPGQVPPHQEQLDKLSPFNSPPGSGSSSYSDEPPPMPARPRQKADPLPRSNTFHGSSFEPPPLHPSVANRRKEQETSDHGRRMSPQVTGESRPPLPARVTTGLEPPPLTRSGPHSPGAPPPRPPRPAPQSRPVGGMPVVDPVLSTPPKRVVSTPSSQQPQQQQLPSRPHGRSMTIDHTSDGALRNLQAPQGRPHPALREEARPETVVSTALPDISSINRREPYIKTGCHQIPTGQETRAVDVCAQHVGTTTINLTRIWSLVDGEVLAVIDHNEYNLPRGSAIRFKPAADVNDEGNRVWVGFSTGVLAEFDVATRSMVSRNTSAHTRETAVSSRREPRAGGPEIVKIHRHYNELWTLDTYGTLQVWGPDSTGVPNLDNQPHLTRWPGDSHTFSMVVDDELWYCTGKTVGVCLPTLDPQKSMQWIVQYMVQDSAGEICAGTTLKSHPKKVFFGHADGKVSIYSRRDHYCVAVLNVSPYKINSLAGAGDYLWAAYSSGRICAYDIDPSPWVVKKEWAAHDEPVVKLISDPSSFFTFDQCRVISLSWDGVIRAWDGLLQEDWLEDQMRENESKYCEFEKIKALVMTWNAGASTPYSLNQDPRDARFFHDLLTNSDPPDILVFGFQELVDLEDKSAAAKRWMKLGSKKSKKTETAQERMSHQYRDWKDFLLKCLDDYLPDSLYHLLHCATMVGLFTCIFVKSTLRDKITNLSTSQVKRGLGGLDGNKGAIIIRFLVNNSSLCFINCHLAAGQGQANDRHKDVAKIMDAQVLTREPSPDARINNYVSGGDGTMIMDHEICLLNGDLNYRIDTMSRDTVVIAVKQNNLQKLLERDQLLVTRRRNNAFKLRAFEELPITFAPTYKYDVGTDNYDSSEKKRSPAWCDRLLFRSQGKVRQLDYGRHEVRVSDHRPVTGRFAFKIKTISPRERASAWIEAQQQFEDLKSRESRGEKLYYLTRVIGYDNDMAKKILGDQDKRRMHRSPSRNRS</sequence>
<feature type="compositionally biased region" description="Basic and acidic residues" evidence="1">
    <location>
        <begin position="306"/>
        <end position="317"/>
    </location>
</feature>
<feature type="compositionally biased region" description="Low complexity" evidence="1">
    <location>
        <begin position="388"/>
        <end position="403"/>
    </location>
</feature>
<dbReference type="InterPro" id="IPR036691">
    <property type="entry name" value="Endo/exonu/phosph_ase_sf"/>
</dbReference>
<dbReference type="GO" id="GO:0046856">
    <property type="term" value="P:phosphatidylinositol dephosphorylation"/>
    <property type="evidence" value="ECO:0007669"/>
    <property type="project" value="InterPro"/>
</dbReference>
<feature type="compositionally biased region" description="Basic and acidic residues" evidence="1">
    <location>
        <begin position="50"/>
        <end position="66"/>
    </location>
</feature>
<dbReference type="SMART" id="SM00128">
    <property type="entry name" value="IPPc"/>
    <property type="match status" value="1"/>
</dbReference>
<reference evidence="3" key="1">
    <citation type="submission" date="2022-07" db="EMBL/GenBank/DDBJ databases">
        <title>Draft genome sequence of Zalerion maritima ATCC 34329, a (micro)plastics degrading marine fungus.</title>
        <authorList>
            <person name="Paco A."/>
            <person name="Goncalves M.F.M."/>
            <person name="Rocha-Santos T.A.P."/>
            <person name="Alves A."/>
        </authorList>
    </citation>
    <scope>NUCLEOTIDE SEQUENCE</scope>
    <source>
        <strain evidence="3">ATCC 34329</strain>
    </source>
</reference>
<accession>A0AAD5RYP7</accession>
<evidence type="ECO:0000313" key="4">
    <source>
        <dbReference type="Proteomes" id="UP001201980"/>
    </source>
</evidence>
<dbReference type="SUPFAM" id="SSF50978">
    <property type="entry name" value="WD40 repeat-like"/>
    <property type="match status" value="1"/>
</dbReference>
<evidence type="ECO:0000313" key="3">
    <source>
        <dbReference type="EMBL" id="KAJ2905834.1"/>
    </source>
</evidence>
<feature type="domain" description="Inositol polyphosphate-related phosphatase" evidence="2">
    <location>
        <begin position="810"/>
        <end position="1154"/>
    </location>
</feature>
<dbReference type="PANTHER" id="PTHR11200">
    <property type="entry name" value="INOSITOL 5-PHOSPHATASE"/>
    <property type="match status" value="1"/>
</dbReference>
<name>A0AAD5RYP7_9PEZI</name>
<dbReference type="GO" id="GO:0004439">
    <property type="term" value="F:phosphatidylinositol-4,5-bisphosphate 5-phosphatase activity"/>
    <property type="evidence" value="ECO:0007669"/>
    <property type="project" value="TreeGrafter"/>
</dbReference>
<dbReference type="InterPro" id="IPR015943">
    <property type="entry name" value="WD40/YVTN_repeat-like_dom_sf"/>
</dbReference>
<dbReference type="InterPro" id="IPR036322">
    <property type="entry name" value="WD40_repeat_dom_sf"/>
</dbReference>